<dbReference type="PROSITE" id="PS51257">
    <property type="entry name" value="PROKAR_LIPOPROTEIN"/>
    <property type="match status" value="1"/>
</dbReference>
<dbReference type="NCBIfam" id="TIGR00072">
    <property type="entry name" value="hydrog_prot"/>
    <property type="match status" value="1"/>
</dbReference>
<evidence type="ECO:0000256" key="3">
    <source>
        <dbReference type="ARBA" id="ARBA00022750"/>
    </source>
</evidence>
<evidence type="ECO:0008006" key="7">
    <source>
        <dbReference type="Google" id="ProtNLM"/>
    </source>
</evidence>
<dbReference type="AlphaFoldDB" id="A0A1W6JYL1"/>
<accession>A0A1W6JYL1</accession>
<keyword evidence="2" id="KW-0645">Protease</keyword>
<organism evidence="5 6">
    <name type="scientific">Acidianus manzaensis</name>
    <dbReference type="NCBI Taxonomy" id="282676"/>
    <lineage>
        <taxon>Archaea</taxon>
        <taxon>Thermoproteota</taxon>
        <taxon>Thermoprotei</taxon>
        <taxon>Sulfolobales</taxon>
        <taxon>Sulfolobaceae</taxon>
        <taxon>Acidianus</taxon>
    </lineage>
</organism>
<dbReference type="STRING" id="282676.B6F84_04450"/>
<dbReference type="PANTHER" id="PTHR30302">
    <property type="entry name" value="HYDROGENASE 1 MATURATION PROTEASE"/>
    <property type="match status" value="1"/>
</dbReference>
<evidence type="ECO:0000256" key="4">
    <source>
        <dbReference type="ARBA" id="ARBA00022801"/>
    </source>
</evidence>
<dbReference type="RefSeq" id="WP_148691119.1">
    <property type="nucleotide sequence ID" value="NZ_CP020477.1"/>
</dbReference>
<keyword evidence="6" id="KW-1185">Reference proteome</keyword>
<dbReference type="SUPFAM" id="SSF53163">
    <property type="entry name" value="HybD-like"/>
    <property type="match status" value="1"/>
</dbReference>
<dbReference type="GO" id="GO:0008047">
    <property type="term" value="F:enzyme activator activity"/>
    <property type="evidence" value="ECO:0007669"/>
    <property type="project" value="InterPro"/>
</dbReference>
<evidence type="ECO:0000313" key="5">
    <source>
        <dbReference type="EMBL" id="ARM75353.1"/>
    </source>
</evidence>
<dbReference type="PRINTS" id="PR00446">
    <property type="entry name" value="HYDRGNUPTAKE"/>
</dbReference>
<dbReference type="InterPro" id="IPR000671">
    <property type="entry name" value="Peptidase_A31"/>
</dbReference>
<name>A0A1W6JYL1_9CREN</name>
<dbReference type="GO" id="GO:0004190">
    <property type="term" value="F:aspartic-type endopeptidase activity"/>
    <property type="evidence" value="ECO:0007669"/>
    <property type="project" value="UniProtKB-KW"/>
</dbReference>
<dbReference type="GO" id="GO:0016485">
    <property type="term" value="P:protein processing"/>
    <property type="evidence" value="ECO:0007669"/>
    <property type="project" value="TreeGrafter"/>
</dbReference>
<evidence type="ECO:0000313" key="6">
    <source>
        <dbReference type="Proteomes" id="UP000193404"/>
    </source>
</evidence>
<dbReference type="Proteomes" id="UP000193404">
    <property type="component" value="Chromosome"/>
</dbReference>
<dbReference type="PANTHER" id="PTHR30302:SF1">
    <property type="entry name" value="HYDROGENASE 2 MATURATION PROTEASE"/>
    <property type="match status" value="1"/>
</dbReference>
<dbReference type="InterPro" id="IPR023430">
    <property type="entry name" value="Pept_HybD-like_dom_sf"/>
</dbReference>
<dbReference type="Pfam" id="PF01750">
    <property type="entry name" value="HycI"/>
    <property type="match status" value="1"/>
</dbReference>
<evidence type="ECO:0000256" key="1">
    <source>
        <dbReference type="ARBA" id="ARBA00006814"/>
    </source>
</evidence>
<sequence length="175" mass="19469">MRILIAGIGNIFSKDDGCGSYVAQALQGCINGVDIIDFGTGGLQIIDKMLEYDFIIFIDAGDIEKDVQMLEINENALDSDELVQTVLTMSLGSSHGITLDDILTIFKIRKFSGKIIFILCKPYSLDLGLGLTEQCKENAIKTIRELNKFLRENFEIAIDTNKAEKNLEKILEKIT</sequence>
<comment type="similarity">
    <text evidence="1">Belongs to the peptidase A31 family.</text>
</comment>
<gene>
    <name evidence="5" type="ORF">B6F84_04450</name>
</gene>
<dbReference type="Gene3D" id="3.40.50.1450">
    <property type="entry name" value="HybD-like"/>
    <property type="match status" value="1"/>
</dbReference>
<reference evidence="5 6" key="1">
    <citation type="submission" date="2017-03" db="EMBL/GenBank/DDBJ databases">
        <title>Sulfur activation and transportation mechanism of thermophilic Archaea Acidianus manzaensis YN-25.</title>
        <authorList>
            <person name="Ma Y."/>
            <person name="Yang Y."/>
            <person name="Xia J."/>
        </authorList>
    </citation>
    <scope>NUCLEOTIDE SEQUENCE [LARGE SCALE GENOMIC DNA]</scope>
    <source>
        <strain evidence="5 6">YN-25</strain>
    </source>
</reference>
<protein>
    <recommendedName>
        <fullName evidence="7">Hydrogenase maturation protease</fullName>
    </recommendedName>
</protein>
<proteinExistence type="inferred from homology"/>
<keyword evidence="3" id="KW-0064">Aspartyl protease</keyword>
<dbReference type="KEGG" id="aman:B6F84_04450"/>
<keyword evidence="4" id="KW-0378">Hydrolase</keyword>
<dbReference type="OrthoDB" id="44145at2157"/>
<evidence type="ECO:0000256" key="2">
    <source>
        <dbReference type="ARBA" id="ARBA00022670"/>
    </source>
</evidence>
<dbReference type="EMBL" id="CP020477">
    <property type="protein sequence ID" value="ARM75353.1"/>
    <property type="molecule type" value="Genomic_DNA"/>
</dbReference>
<dbReference type="GeneID" id="41590144"/>